<evidence type="ECO:0000313" key="3">
    <source>
        <dbReference type="Proteomes" id="UP000266292"/>
    </source>
</evidence>
<feature type="signal peptide" evidence="1">
    <location>
        <begin position="1"/>
        <end position="25"/>
    </location>
</feature>
<gene>
    <name evidence="2" type="ORF">CA264_13720</name>
</gene>
<dbReference type="OrthoDB" id="851652at2"/>
<keyword evidence="3" id="KW-1185">Reference proteome</keyword>
<organism evidence="2 3">
    <name type="scientific">Pontibacter actiniarum</name>
    <dbReference type="NCBI Taxonomy" id="323450"/>
    <lineage>
        <taxon>Bacteria</taxon>
        <taxon>Pseudomonadati</taxon>
        <taxon>Bacteroidota</taxon>
        <taxon>Cytophagia</taxon>
        <taxon>Cytophagales</taxon>
        <taxon>Hymenobacteraceae</taxon>
        <taxon>Pontibacter</taxon>
    </lineage>
</organism>
<accession>A0A1X9YU27</accession>
<evidence type="ECO:0000313" key="2">
    <source>
        <dbReference type="EMBL" id="ARS36406.1"/>
    </source>
</evidence>
<dbReference type="Proteomes" id="UP000266292">
    <property type="component" value="Chromosome"/>
</dbReference>
<sequence>MAKQMWFGWTMALALAALATAPALAQEPDSLAVQRLAHNKVAGAESAEALALLLHQALQRTNFDPVSPHMISKQVYDKMLLTGVLPVQEALVLYTPDEMQYDFQKGFSQVVRDGIALEVSWPDTQVKSVLTGVPASPHRVAVLPVRLTLTSPGSLPFVVQFNAARLDGRYYFLPPLFMPNKDLN</sequence>
<keyword evidence="1" id="KW-0732">Signal</keyword>
<proteinExistence type="predicted"/>
<evidence type="ECO:0000256" key="1">
    <source>
        <dbReference type="SAM" id="SignalP"/>
    </source>
</evidence>
<dbReference type="KEGG" id="pact:CA264_13720"/>
<protein>
    <submittedName>
        <fullName evidence="2">Uncharacterized protein</fullName>
    </submittedName>
</protein>
<feature type="chain" id="PRO_5010993135" evidence="1">
    <location>
        <begin position="26"/>
        <end position="184"/>
    </location>
</feature>
<name>A0A1X9YU27_9BACT</name>
<dbReference type="RefSeq" id="WP_119570446.1">
    <property type="nucleotide sequence ID" value="NZ_CP021235.1"/>
</dbReference>
<dbReference type="AlphaFoldDB" id="A0A1X9YU27"/>
<dbReference type="EMBL" id="CP021235">
    <property type="protein sequence ID" value="ARS36406.1"/>
    <property type="molecule type" value="Genomic_DNA"/>
</dbReference>
<reference evidence="3" key="1">
    <citation type="submission" date="2017-05" db="EMBL/GenBank/DDBJ databases">
        <authorList>
            <person name="Ray J."/>
            <person name="Price M."/>
            <person name="Deutschbauer A."/>
        </authorList>
    </citation>
    <scope>NUCLEOTIDE SEQUENCE [LARGE SCALE GENOMIC DNA]</scope>
    <source>
        <strain evidence="3">DSM 19842</strain>
    </source>
</reference>